<name>A0A4Y2KQ43_ARAVE</name>
<accession>A0A4Y2KQ43</accession>
<evidence type="ECO:0000313" key="2">
    <source>
        <dbReference type="Proteomes" id="UP000499080"/>
    </source>
</evidence>
<gene>
    <name evidence="1" type="ORF">AVEN_59089_1</name>
</gene>
<dbReference type="EMBL" id="BGPR01004885">
    <property type="protein sequence ID" value="GBN04465.1"/>
    <property type="molecule type" value="Genomic_DNA"/>
</dbReference>
<reference evidence="1 2" key="1">
    <citation type="journal article" date="2019" name="Sci. Rep.">
        <title>Orb-weaving spider Araneus ventricosus genome elucidates the spidroin gene catalogue.</title>
        <authorList>
            <person name="Kono N."/>
            <person name="Nakamura H."/>
            <person name="Ohtoshi R."/>
            <person name="Moran D.A.P."/>
            <person name="Shinohara A."/>
            <person name="Yoshida Y."/>
            <person name="Fujiwara M."/>
            <person name="Mori M."/>
            <person name="Tomita M."/>
            <person name="Arakawa K."/>
        </authorList>
    </citation>
    <scope>NUCLEOTIDE SEQUENCE [LARGE SCALE GENOMIC DNA]</scope>
</reference>
<keyword evidence="2" id="KW-1185">Reference proteome</keyword>
<comment type="caution">
    <text evidence="1">The sequence shown here is derived from an EMBL/GenBank/DDBJ whole genome shotgun (WGS) entry which is preliminary data.</text>
</comment>
<sequence>MPVGVPGLLNDSLCDSSSTEARVLVAITGHGLTPPEGGMYYHRRRVTRLPPLLYPPGKRDLSYLYGGFSFTNSWCPLWEAIEATRFWLPLLAKP</sequence>
<proteinExistence type="predicted"/>
<protein>
    <submittedName>
        <fullName evidence="1">Uncharacterized protein</fullName>
    </submittedName>
</protein>
<dbReference type="AlphaFoldDB" id="A0A4Y2KQ43"/>
<dbReference type="Proteomes" id="UP000499080">
    <property type="component" value="Unassembled WGS sequence"/>
</dbReference>
<organism evidence="1 2">
    <name type="scientific">Araneus ventricosus</name>
    <name type="common">Orbweaver spider</name>
    <name type="synonym">Epeira ventricosa</name>
    <dbReference type="NCBI Taxonomy" id="182803"/>
    <lineage>
        <taxon>Eukaryota</taxon>
        <taxon>Metazoa</taxon>
        <taxon>Ecdysozoa</taxon>
        <taxon>Arthropoda</taxon>
        <taxon>Chelicerata</taxon>
        <taxon>Arachnida</taxon>
        <taxon>Araneae</taxon>
        <taxon>Araneomorphae</taxon>
        <taxon>Entelegynae</taxon>
        <taxon>Araneoidea</taxon>
        <taxon>Araneidae</taxon>
        <taxon>Araneus</taxon>
    </lineage>
</organism>
<evidence type="ECO:0000313" key="1">
    <source>
        <dbReference type="EMBL" id="GBN04465.1"/>
    </source>
</evidence>